<comment type="caution">
    <text evidence="2">The sequence shown here is derived from an EMBL/GenBank/DDBJ whole genome shotgun (WGS) entry which is preliminary data.</text>
</comment>
<sequence length="99" mass="11450">RSHRLGLVPRPPALQPAPQREQQCRLGVLVAHRPLLRSPHNHSVPVLEPVVIFVLHLSRLHRQRHSLADRLQLLKRRLGRQHQSRHLATGPARAHRNHL</sequence>
<dbReference type="VEuPathDB" id="CryptoDB:GNI_153430"/>
<gene>
    <name evidence="2" type="ORF">GNI_153430</name>
</gene>
<organism evidence="2 3">
    <name type="scientific">Gregarina niphandrodes</name>
    <name type="common">Septate eugregarine</name>
    <dbReference type="NCBI Taxonomy" id="110365"/>
    <lineage>
        <taxon>Eukaryota</taxon>
        <taxon>Sar</taxon>
        <taxon>Alveolata</taxon>
        <taxon>Apicomplexa</taxon>
        <taxon>Conoidasida</taxon>
        <taxon>Gregarinasina</taxon>
        <taxon>Eugregarinorida</taxon>
        <taxon>Gregarinidae</taxon>
        <taxon>Gregarina</taxon>
    </lineage>
</organism>
<dbReference type="AlphaFoldDB" id="A0A023B0A7"/>
<dbReference type="EMBL" id="AFNH02001144">
    <property type="protein sequence ID" value="EZG44037.1"/>
    <property type="molecule type" value="Genomic_DNA"/>
</dbReference>
<evidence type="ECO:0000256" key="1">
    <source>
        <dbReference type="SAM" id="MobiDB-lite"/>
    </source>
</evidence>
<feature type="non-terminal residue" evidence="2">
    <location>
        <position position="1"/>
    </location>
</feature>
<protein>
    <submittedName>
        <fullName evidence="2">Uncharacterized protein</fullName>
    </submittedName>
</protein>
<accession>A0A023B0A7</accession>
<feature type="region of interest" description="Disordered" evidence="1">
    <location>
        <begin position="1"/>
        <end position="20"/>
    </location>
</feature>
<dbReference type="Proteomes" id="UP000019763">
    <property type="component" value="Unassembled WGS sequence"/>
</dbReference>
<feature type="region of interest" description="Disordered" evidence="1">
    <location>
        <begin position="79"/>
        <end position="99"/>
    </location>
</feature>
<keyword evidence="3" id="KW-1185">Reference proteome</keyword>
<dbReference type="GeneID" id="22915328"/>
<reference evidence="2" key="1">
    <citation type="submission" date="2013-12" db="EMBL/GenBank/DDBJ databases">
        <authorList>
            <person name="Omoto C.K."/>
            <person name="Sibley D."/>
            <person name="Venepally P."/>
            <person name="Hadjithomas M."/>
            <person name="Karamycheva S."/>
            <person name="Brunk B."/>
            <person name="Roos D."/>
            <person name="Caler E."/>
            <person name="Lorenzi H."/>
        </authorList>
    </citation>
    <scope>NUCLEOTIDE SEQUENCE</scope>
</reference>
<dbReference type="RefSeq" id="XP_011132835.1">
    <property type="nucleotide sequence ID" value="XM_011134533.1"/>
</dbReference>
<evidence type="ECO:0000313" key="3">
    <source>
        <dbReference type="Proteomes" id="UP000019763"/>
    </source>
</evidence>
<evidence type="ECO:0000313" key="2">
    <source>
        <dbReference type="EMBL" id="EZG44037.1"/>
    </source>
</evidence>
<feature type="non-terminal residue" evidence="2">
    <location>
        <position position="99"/>
    </location>
</feature>
<proteinExistence type="predicted"/>
<name>A0A023B0A7_GRENI</name>